<dbReference type="AlphaFoldDB" id="A0A7S3TFS8"/>
<sequence>MVDPCALVGAAVRAAALAKVPRRSLAAVAAAAIAAARRAEAADAPTARGEGITRAPTGAASHPGCEATAAARRQRRAARRARKRRAKADARGAMDCEPPSPAGAGPAEALVHSALAPPPAADADEPMPPGEPCDSMVDAQVEDAAGLDGCASAAAEAQEAEVLAIVARAVAALGPRDLLGEPRTEDEVDTVRDGLLILLDFSGGGAPGGSDDAYEVKDVAATIRFLTDRGWTLHAEIAAIVKAAKRLLLRRLRRSG</sequence>
<dbReference type="EMBL" id="HBIQ01080560">
    <property type="protein sequence ID" value="CAE0582967.1"/>
    <property type="molecule type" value="Transcribed_RNA"/>
</dbReference>
<proteinExistence type="predicted"/>
<feature type="region of interest" description="Disordered" evidence="1">
    <location>
        <begin position="40"/>
        <end position="106"/>
    </location>
</feature>
<evidence type="ECO:0000256" key="1">
    <source>
        <dbReference type="SAM" id="MobiDB-lite"/>
    </source>
</evidence>
<organism evidence="2">
    <name type="scientific">Strombidinopsis acuminata</name>
    <dbReference type="NCBI Taxonomy" id="141414"/>
    <lineage>
        <taxon>Eukaryota</taxon>
        <taxon>Sar</taxon>
        <taxon>Alveolata</taxon>
        <taxon>Ciliophora</taxon>
        <taxon>Intramacronucleata</taxon>
        <taxon>Spirotrichea</taxon>
        <taxon>Choreotrichia</taxon>
        <taxon>Choreotrichida</taxon>
        <taxon>Strombidinopsidae</taxon>
        <taxon>Strombidinopsis</taxon>
    </lineage>
</organism>
<protein>
    <submittedName>
        <fullName evidence="2">Uncharacterized protein</fullName>
    </submittedName>
</protein>
<gene>
    <name evidence="2" type="ORF">SACU0126_LOCUS25709</name>
</gene>
<evidence type="ECO:0000313" key="2">
    <source>
        <dbReference type="EMBL" id="CAE0582967.1"/>
    </source>
</evidence>
<feature type="compositionally biased region" description="Basic residues" evidence="1">
    <location>
        <begin position="72"/>
        <end position="86"/>
    </location>
</feature>
<name>A0A7S3TFS8_9SPIT</name>
<reference evidence="2" key="1">
    <citation type="submission" date="2021-01" db="EMBL/GenBank/DDBJ databases">
        <authorList>
            <person name="Corre E."/>
            <person name="Pelletier E."/>
            <person name="Niang G."/>
            <person name="Scheremetjew M."/>
            <person name="Finn R."/>
            <person name="Kale V."/>
            <person name="Holt S."/>
            <person name="Cochrane G."/>
            <person name="Meng A."/>
            <person name="Brown T."/>
            <person name="Cohen L."/>
        </authorList>
    </citation>
    <scope>NUCLEOTIDE SEQUENCE</scope>
    <source>
        <strain evidence="2">SPMC142</strain>
    </source>
</reference>
<accession>A0A7S3TFS8</accession>